<name>A0A1D6M8R5_MAIZE</name>
<dbReference type="ExpressionAtlas" id="A0A1D6M8R5">
    <property type="expression patterns" value="baseline and differential"/>
</dbReference>
<organism evidence="1">
    <name type="scientific">Zea mays</name>
    <name type="common">Maize</name>
    <dbReference type="NCBI Taxonomy" id="4577"/>
    <lineage>
        <taxon>Eukaryota</taxon>
        <taxon>Viridiplantae</taxon>
        <taxon>Streptophyta</taxon>
        <taxon>Embryophyta</taxon>
        <taxon>Tracheophyta</taxon>
        <taxon>Spermatophyta</taxon>
        <taxon>Magnoliopsida</taxon>
        <taxon>Liliopsida</taxon>
        <taxon>Poales</taxon>
        <taxon>Poaceae</taxon>
        <taxon>PACMAD clade</taxon>
        <taxon>Panicoideae</taxon>
        <taxon>Andropogonodae</taxon>
        <taxon>Andropogoneae</taxon>
        <taxon>Tripsacinae</taxon>
        <taxon>Zea</taxon>
    </lineage>
</organism>
<protein>
    <submittedName>
        <fullName evidence="1">SEC14 cytosolic factor family protein / phosphoglyceride transfer family protein</fullName>
    </submittedName>
</protein>
<reference evidence="1" key="1">
    <citation type="submission" date="2015-12" db="EMBL/GenBank/DDBJ databases">
        <title>Update maize B73 reference genome by single molecule sequencing technologies.</title>
        <authorList>
            <consortium name="Maize Genome Sequencing Project"/>
            <person name="Ware D."/>
        </authorList>
    </citation>
    <scope>NUCLEOTIDE SEQUENCE</scope>
    <source>
        <tissue evidence="1">Seedling</tissue>
    </source>
</reference>
<dbReference type="EMBL" id="CM000782">
    <property type="protein sequence ID" value="AQK87450.1"/>
    <property type="molecule type" value="Genomic_DNA"/>
</dbReference>
<gene>
    <name evidence="1" type="ORF">ZEAMMB73_Zm00001d038675</name>
</gene>
<dbReference type="PANTHER" id="PTHR46922">
    <property type="entry name" value="DHHA1 DOMAIN PROTEIN"/>
    <property type="match status" value="1"/>
</dbReference>
<dbReference type="Gene3D" id="3.10.310.30">
    <property type="match status" value="1"/>
</dbReference>
<dbReference type="PANTHER" id="PTHR46922:SF3">
    <property type="entry name" value="HEAT SHOCK PROTEIN"/>
    <property type="match status" value="1"/>
</dbReference>
<dbReference type="AlphaFoldDB" id="A0A1D6M8R5"/>
<accession>A0A1D6M8R5</accession>
<sequence length="158" mass="17210">MFGACSVSCFVYHLYCHDQSSGYLFKTMLSVQADFGKAIKLLGSCEGDLMEKVFSEVGSKSEMLSIKLQREAIRADGQTQLSHEIALELSQRSAAAGLRPIGAVVFMQRGVLKVCLRTTDSTVNTSEIAKAYGGGGKRSSSSFTLRMDEFNIWTSVNS</sequence>
<dbReference type="PaxDb" id="4577-GRMZM2G398057_P01"/>
<evidence type="ECO:0000313" key="1">
    <source>
        <dbReference type="EMBL" id="AQK87450.1"/>
    </source>
</evidence>
<proteinExistence type="predicted"/>